<dbReference type="EMBL" id="UZAK01033808">
    <property type="protein sequence ID" value="VDP40132.1"/>
    <property type="molecule type" value="Genomic_DNA"/>
</dbReference>
<dbReference type="AlphaFoldDB" id="A0A183K662"/>
<accession>A0A183K662</accession>
<name>A0A183K662_9TREM</name>
<gene>
    <name evidence="1" type="ORF">SCUD_LOCUS10487</name>
</gene>
<protein>
    <submittedName>
        <fullName evidence="3">Transposase</fullName>
    </submittedName>
</protein>
<sequence>MVCISFNTGKNNISGQKVSCANDDDLADFIDTRDVYEFSLGSVFVFTELQQHR</sequence>
<reference evidence="3" key="1">
    <citation type="submission" date="2016-06" db="UniProtKB">
        <authorList>
            <consortium name="WormBaseParasite"/>
        </authorList>
    </citation>
    <scope>IDENTIFICATION</scope>
</reference>
<evidence type="ECO:0000313" key="3">
    <source>
        <dbReference type="WBParaSite" id="SCUD_0001048701-mRNA-1"/>
    </source>
</evidence>
<organism evidence="3">
    <name type="scientific">Schistosoma curassoni</name>
    <dbReference type="NCBI Taxonomy" id="6186"/>
    <lineage>
        <taxon>Eukaryota</taxon>
        <taxon>Metazoa</taxon>
        <taxon>Spiralia</taxon>
        <taxon>Lophotrochozoa</taxon>
        <taxon>Platyhelminthes</taxon>
        <taxon>Trematoda</taxon>
        <taxon>Digenea</taxon>
        <taxon>Strigeidida</taxon>
        <taxon>Schistosomatoidea</taxon>
        <taxon>Schistosomatidae</taxon>
        <taxon>Schistosoma</taxon>
    </lineage>
</organism>
<evidence type="ECO:0000313" key="2">
    <source>
        <dbReference type="Proteomes" id="UP000279833"/>
    </source>
</evidence>
<evidence type="ECO:0000313" key="1">
    <source>
        <dbReference type="EMBL" id="VDP40132.1"/>
    </source>
</evidence>
<dbReference type="Proteomes" id="UP000279833">
    <property type="component" value="Unassembled WGS sequence"/>
</dbReference>
<reference evidence="1 2" key="2">
    <citation type="submission" date="2018-11" db="EMBL/GenBank/DDBJ databases">
        <authorList>
            <consortium name="Pathogen Informatics"/>
        </authorList>
    </citation>
    <scope>NUCLEOTIDE SEQUENCE [LARGE SCALE GENOMIC DNA]</scope>
    <source>
        <strain evidence="1">Dakar</strain>
        <strain evidence="2">Dakar, Senegal</strain>
    </source>
</reference>
<dbReference type="WBParaSite" id="SCUD_0001048701-mRNA-1">
    <property type="protein sequence ID" value="SCUD_0001048701-mRNA-1"/>
    <property type="gene ID" value="SCUD_0001048701"/>
</dbReference>
<proteinExistence type="predicted"/>
<keyword evidence="2" id="KW-1185">Reference proteome</keyword>